<dbReference type="SUPFAM" id="SSF53613">
    <property type="entry name" value="Ribokinase-like"/>
    <property type="match status" value="1"/>
</dbReference>
<dbReference type="InterPro" id="IPR000417">
    <property type="entry name" value="Hyethyz_kinase"/>
</dbReference>
<evidence type="ECO:0000313" key="13">
    <source>
        <dbReference type="Proteomes" id="UP000309544"/>
    </source>
</evidence>
<protein>
    <recommendedName>
        <fullName evidence="11">Hydroxyethylthiazole kinase</fullName>
        <ecNumber evidence="11">2.7.1.50</ecNumber>
    </recommendedName>
    <alternativeName>
        <fullName evidence="11">4-methyl-5-beta-hydroxyethylthiazole kinase</fullName>
        <shortName evidence="11">TH kinase</shortName>
        <shortName evidence="11">Thz kinase</shortName>
    </alternativeName>
</protein>
<dbReference type="GO" id="GO:0004417">
    <property type="term" value="F:hydroxyethylthiazole kinase activity"/>
    <property type="evidence" value="ECO:0007669"/>
    <property type="project" value="UniProtKB-UniRule"/>
</dbReference>
<sequence>MSSIPFLTEIREWPDERISIVTGRLQHKTPLIHCITNSVVTNFTANVLLAIGASPAMVVTPEEAADFARIADALLINVGTVTTFTAGVMRSAAHAAQQASTPWVLDPVAAGALAFRTGVVGELLACKPSIIRGNASEIMALAGRGEGGRGVDSLASSDHAVASAVSLARSSGAVVALSGEVDYVTDGEELFAVRGGSEIMTRVTGTGCALGAVMAAFLSVAETPLLAASAASLLFAEAGRGAAEHSSGCGSFAVSFLDALDAITSRVPPVDG</sequence>
<dbReference type="PIRSF" id="PIRSF000513">
    <property type="entry name" value="Thz_kinase"/>
    <property type="match status" value="1"/>
</dbReference>
<evidence type="ECO:0000313" key="12">
    <source>
        <dbReference type="EMBL" id="TNJ36990.1"/>
    </source>
</evidence>
<dbReference type="Pfam" id="PF02110">
    <property type="entry name" value="HK"/>
    <property type="match status" value="1"/>
</dbReference>
<comment type="cofactor">
    <cofactor evidence="2 11">
        <name>Mg(2+)</name>
        <dbReference type="ChEBI" id="CHEBI:18420"/>
    </cofactor>
</comment>
<proteinExistence type="inferred from homology"/>
<dbReference type="UniPathway" id="UPA00060">
    <property type="reaction ID" value="UER00139"/>
</dbReference>
<comment type="pathway">
    <text evidence="3 11">Cofactor biosynthesis; thiamine diphosphate biosynthesis; 4-methyl-5-(2-phosphoethyl)-thiazole from 5-(2-hydroxyethyl)-4-methylthiazole: step 1/1.</text>
</comment>
<evidence type="ECO:0000256" key="8">
    <source>
        <dbReference type="ARBA" id="ARBA00022840"/>
    </source>
</evidence>
<dbReference type="RefSeq" id="WP_139626458.1">
    <property type="nucleotide sequence ID" value="NZ_VDCI01000003.1"/>
</dbReference>
<comment type="similarity">
    <text evidence="11">Belongs to the Thz kinase family.</text>
</comment>
<keyword evidence="7 11" id="KW-0418">Kinase</keyword>
<organism evidence="12 13">
    <name type="scientific">Prosthecochloris vibrioformis</name>
    <name type="common">Chlorobium vibrioforme</name>
    <dbReference type="NCBI Taxonomy" id="1098"/>
    <lineage>
        <taxon>Bacteria</taxon>
        <taxon>Pseudomonadati</taxon>
        <taxon>Chlorobiota</taxon>
        <taxon>Chlorobiia</taxon>
        <taxon>Chlorobiales</taxon>
        <taxon>Chlorobiaceae</taxon>
        <taxon>Prosthecochloris</taxon>
    </lineage>
</organism>
<evidence type="ECO:0000256" key="4">
    <source>
        <dbReference type="ARBA" id="ARBA00022679"/>
    </source>
</evidence>
<comment type="caution">
    <text evidence="12">The sequence shown here is derived from an EMBL/GenBank/DDBJ whole genome shotgun (WGS) entry which is preliminary data.</text>
</comment>
<dbReference type="NCBIfam" id="NF006830">
    <property type="entry name" value="PRK09355.1"/>
    <property type="match status" value="1"/>
</dbReference>
<evidence type="ECO:0000256" key="6">
    <source>
        <dbReference type="ARBA" id="ARBA00022741"/>
    </source>
</evidence>
<accession>A0A5C4S0L1</accession>
<keyword evidence="8 11" id="KW-0067">ATP-binding</keyword>
<evidence type="ECO:0000256" key="5">
    <source>
        <dbReference type="ARBA" id="ARBA00022723"/>
    </source>
</evidence>
<evidence type="ECO:0000256" key="10">
    <source>
        <dbReference type="ARBA" id="ARBA00022977"/>
    </source>
</evidence>
<feature type="binding site" evidence="11">
    <location>
        <position position="178"/>
    </location>
    <ligand>
        <name>ATP</name>
        <dbReference type="ChEBI" id="CHEBI:30616"/>
    </ligand>
</feature>
<dbReference type="GO" id="GO:0000287">
    <property type="term" value="F:magnesium ion binding"/>
    <property type="evidence" value="ECO:0007669"/>
    <property type="project" value="UniProtKB-UniRule"/>
</dbReference>
<reference evidence="12 13" key="1">
    <citation type="submission" date="2019-05" db="EMBL/GenBank/DDBJ databases">
        <title>Draft Whole-Genome sequence of the green sulfur bacterium Prosthecochloris vibrioformis DSM 260.</title>
        <authorList>
            <person name="Meyer T.E."/>
            <person name="Kyndt J.A."/>
        </authorList>
    </citation>
    <scope>NUCLEOTIDE SEQUENCE [LARGE SCALE GENOMIC DNA]</scope>
    <source>
        <strain evidence="12 13">DSM 260</strain>
    </source>
</reference>
<keyword evidence="10 11" id="KW-0784">Thiamine biosynthesis</keyword>
<dbReference type="HAMAP" id="MF_00228">
    <property type="entry name" value="Thz_kinase"/>
    <property type="match status" value="1"/>
</dbReference>
<dbReference type="PRINTS" id="PR01099">
    <property type="entry name" value="HYETHTZKNASE"/>
</dbReference>
<evidence type="ECO:0000256" key="9">
    <source>
        <dbReference type="ARBA" id="ARBA00022842"/>
    </source>
</evidence>
<feature type="binding site" evidence="11">
    <location>
        <position position="132"/>
    </location>
    <ligand>
        <name>ATP</name>
        <dbReference type="ChEBI" id="CHEBI:30616"/>
    </ligand>
</feature>
<comment type="catalytic activity">
    <reaction evidence="1 11">
        <text>5-(2-hydroxyethyl)-4-methylthiazole + ATP = 4-methyl-5-(2-phosphooxyethyl)-thiazole + ADP + H(+)</text>
        <dbReference type="Rhea" id="RHEA:24212"/>
        <dbReference type="ChEBI" id="CHEBI:15378"/>
        <dbReference type="ChEBI" id="CHEBI:17957"/>
        <dbReference type="ChEBI" id="CHEBI:30616"/>
        <dbReference type="ChEBI" id="CHEBI:58296"/>
        <dbReference type="ChEBI" id="CHEBI:456216"/>
        <dbReference type="EC" id="2.7.1.50"/>
    </reaction>
</comment>
<dbReference type="EMBL" id="VDCI01000003">
    <property type="protein sequence ID" value="TNJ36990.1"/>
    <property type="molecule type" value="Genomic_DNA"/>
</dbReference>
<feature type="binding site" evidence="11">
    <location>
        <position position="57"/>
    </location>
    <ligand>
        <name>substrate</name>
    </ligand>
</feature>
<name>A0A5C4S0L1_PROVB</name>
<gene>
    <name evidence="11 12" type="primary">thiM</name>
    <name evidence="12" type="ORF">FGF68_05295</name>
</gene>
<dbReference type="AlphaFoldDB" id="A0A5C4S0L1"/>
<dbReference type="EC" id="2.7.1.50" evidence="11"/>
<dbReference type="Gene3D" id="3.40.1190.20">
    <property type="match status" value="1"/>
</dbReference>
<keyword evidence="6 11" id="KW-0547">Nucleotide-binding</keyword>
<dbReference type="NCBIfam" id="TIGR00694">
    <property type="entry name" value="thiM"/>
    <property type="match status" value="1"/>
</dbReference>
<evidence type="ECO:0000256" key="2">
    <source>
        <dbReference type="ARBA" id="ARBA00001946"/>
    </source>
</evidence>
<evidence type="ECO:0000256" key="7">
    <source>
        <dbReference type="ARBA" id="ARBA00022777"/>
    </source>
</evidence>
<dbReference type="CDD" id="cd01170">
    <property type="entry name" value="THZ_kinase"/>
    <property type="match status" value="1"/>
</dbReference>
<keyword evidence="9 11" id="KW-0460">Magnesium</keyword>
<dbReference type="Proteomes" id="UP000309544">
    <property type="component" value="Unassembled WGS sequence"/>
</dbReference>
<dbReference type="GO" id="GO:0005524">
    <property type="term" value="F:ATP binding"/>
    <property type="evidence" value="ECO:0007669"/>
    <property type="project" value="UniProtKB-UniRule"/>
</dbReference>
<dbReference type="GO" id="GO:0009229">
    <property type="term" value="P:thiamine diphosphate biosynthetic process"/>
    <property type="evidence" value="ECO:0007669"/>
    <property type="project" value="UniProtKB-UniRule"/>
</dbReference>
<dbReference type="InterPro" id="IPR029056">
    <property type="entry name" value="Ribokinase-like"/>
</dbReference>
<keyword evidence="4 11" id="KW-0808">Transferase</keyword>
<evidence type="ECO:0000256" key="3">
    <source>
        <dbReference type="ARBA" id="ARBA00004868"/>
    </source>
</evidence>
<feature type="binding site" evidence="11">
    <location>
        <position position="205"/>
    </location>
    <ligand>
        <name>substrate</name>
    </ligand>
</feature>
<keyword evidence="13" id="KW-1185">Reference proteome</keyword>
<keyword evidence="5 11" id="KW-0479">Metal-binding</keyword>
<evidence type="ECO:0000256" key="1">
    <source>
        <dbReference type="ARBA" id="ARBA00001771"/>
    </source>
</evidence>
<evidence type="ECO:0000256" key="11">
    <source>
        <dbReference type="HAMAP-Rule" id="MF_00228"/>
    </source>
</evidence>
<comment type="function">
    <text evidence="11">Catalyzes the phosphorylation of the hydroxyl group of 4-methyl-5-beta-hydroxyethylthiazole (THZ).</text>
</comment>
<dbReference type="GO" id="GO:0009228">
    <property type="term" value="P:thiamine biosynthetic process"/>
    <property type="evidence" value="ECO:0007669"/>
    <property type="project" value="UniProtKB-KW"/>
</dbReference>